<feature type="transmembrane region" description="Helical" evidence="1">
    <location>
        <begin position="72"/>
        <end position="92"/>
    </location>
</feature>
<feature type="transmembrane region" description="Helical" evidence="1">
    <location>
        <begin position="98"/>
        <end position="119"/>
    </location>
</feature>
<sequence length="189" mass="21339">MVADWRDSAPPPTGVIMSEPSQELRTAVWNVNVIEDGTHEDGVRQSQLILEQYKLCVEMADRLSARRGLTNSFFLTLNLAMVSVIASLAPAVARESRVFVLLIALVITCGECFVWFCALRSYRLVNKAKYAVIEVLEEKLPARAYSKGEWHAFVRSGHHGRYFRLTSVEQTMPLLFGLGYVALFAYFVF</sequence>
<comment type="caution">
    <text evidence="2">The sequence shown here is derived from an EMBL/GenBank/DDBJ whole genome shotgun (WGS) entry which is preliminary data.</text>
</comment>
<dbReference type="Pfam" id="PF24838">
    <property type="entry name" value="8xMP"/>
    <property type="match status" value="1"/>
</dbReference>
<organism evidence="2 3">
    <name type="scientific">Streptomyces brasiliensis</name>
    <dbReference type="NCBI Taxonomy" id="1954"/>
    <lineage>
        <taxon>Bacteria</taxon>
        <taxon>Bacillati</taxon>
        <taxon>Actinomycetota</taxon>
        <taxon>Actinomycetes</taxon>
        <taxon>Kitasatosporales</taxon>
        <taxon>Streptomycetaceae</taxon>
        <taxon>Streptomyces</taxon>
    </lineage>
</organism>
<evidence type="ECO:0000256" key="1">
    <source>
        <dbReference type="SAM" id="Phobius"/>
    </source>
</evidence>
<dbReference type="EMBL" id="BMQA01000007">
    <property type="protein sequence ID" value="GGJ14386.1"/>
    <property type="molecule type" value="Genomic_DNA"/>
</dbReference>
<gene>
    <name evidence="2" type="ORF">GCM10010121_026250</name>
</gene>
<dbReference type="AlphaFoldDB" id="A0A917NNW9"/>
<protein>
    <submittedName>
        <fullName evidence="2">Membrane protein</fullName>
    </submittedName>
</protein>
<accession>A0A917NNW9</accession>
<keyword evidence="1" id="KW-0472">Membrane</keyword>
<proteinExistence type="predicted"/>
<reference evidence="2" key="2">
    <citation type="submission" date="2020-09" db="EMBL/GenBank/DDBJ databases">
        <authorList>
            <person name="Sun Q."/>
            <person name="Ohkuma M."/>
        </authorList>
    </citation>
    <scope>NUCLEOTIDE SEQUENCE</scope>
    <source>
        <strain evidence="2">JCM 3086</strain>
    </source>
</reference>
<reference evidence="2" key="1">
    <citation type="journal article" date="2014" name="Int. J. Syst. Evol. Microbiol.">
        <title>Complete genome sequence of Corynebacterium casei LMG S-19264T (=DSM 44701T), isolated from a smear-ripened cheese.</title>
        <authorList>
            <consortium name="US DOE Joint Genome Institute (JGI-PGF)"/>
            <person name="Walter F."/>
            <person name="Albersmeier A."/>
            <person name="Kalinowski J."/>
            <person name="Ruckert C."/>
        </authorList>
    </citation>
    <scope>NUCLEOTIDE SEQUENCE</scope>
    <source>
        <strain evidence="2">JCM 3086</strain>
    </source>
</reference>
<dbReference type="InterPro" id="IPR056918">
    <property type="entry name" value="8xMP"/>
</dbReference>
<keyword evidence="1" id="KW-0812">Transmembrane</keyword>
<evidence type="ECO:0000313" key="3">
    <source>
        <dbReference type="Proteomes" id="UP000657574"/>
    </source>
</evidence>
<keyword evidence="3" id="KW-1185">Reference proteome</keyword>
<evidence type="ECO:0000313" key="2">
    <source>
        <dbReference type="EMBL" id="GGJ14386.1"/>
    </source>
</evidence>
<name>A0A917NNW9_9ACTN</name>
<feature type="transmembrane region" description="Helical" evidence="1">
    <location>
        <begin position="171"/>
        <end position="188"/>
    </location>
</feature>
<keyword evidence="1" id="KW-1133">Transmembrane helix</keyword>
<dbReference type="Proteomes" id="UP000657574">
    <property type="component" value="Unassembled WGS sequence"/>
</dbReference>